<dbReference type="GO" id="GO:0005524">
    <property type="term" value="F:ATP binding"/>
    <property type="evidence" value="ECO:0007669"/>
    <property type="project" value="UniProtKB-KW"/>
</dbReference>
<dbReference type="GO" id="GO:0008170">
    <property type="term" value="F:N-methyltransferase activity"/>
    <property type="evidence" value="ECO:0007669"/>
    <property type="project" value="InterPro"/>
</dbReference>
<protein>
    <submittedName>
        <fullName evidence="5">NAD-dependent DNA ligase LigA</fullName>
        <ecNumber evidence="5">6.5.1.2</ecNumber>
    </submittedName>
</protein>
<evidence type="ECO:0000259" key="3">
    <source>
        <dbReference type="Pfam" id="PF02384"/>
    </source>
</evidence>
<dbReference type="GO" id="GO:0009035">
    <property type="term" value="F:type I site-specific deoxyribonuclease activity"/>
    <property type="evidence" value="ECO:0007669"/>
    <property type="project" value="UniProtKB-EC"/>
</dbReference>
<feature type="domain" description="Restriction endonuclease type I HsdR N-terminal" evidence="4">
    <location>
        <begin position="53"/>
        <end position="120"/>
    </location>
</feature>
<dbReference type="InterPro" id="IPR029063">
    <property type="entry name" value="SAM-dependent_MTases_sf"/>
</dbReference>
<name>A8EZT6_RICCK</name>
<comment type="similarity">
    <text evidence="1">Belongs to the N(4)/N(6)-methyltransferase family.</text>
</comment>
<dbReference type="InterPro" id="IPR002052">
    <property type="entry name" value="DNA_methylase_N6_adenine_CS"/>
</dbReference>
<sequence length="869" mass="100671">MESFSLQNLEIINNEADVKDIIVEPLLKFLDYPQDSIKRKDSIQKLVITKGSKKERYRPDYIIFHEDKPVIVIEAKTPNAILEDFIYQVSGYALQLNQSFKKINPCQIKVLTNGKYIKIFGWDEVTPIYDTAIGKIDYAHLKSILGPQKVFSLFTELEQKLKNPLYNKLGFIKPTKGEISKVFFEINNYIWKKEGMKPTDAFWEFVKLFSLKMDNDKYINKKLMNNQEISMDDIFFSTNYIDKNLSLFPKQDPIKKIFNNFREELEILIIKEGKKRIFTKGEELNLSLDTIKYVVKRLEKFDLNDIDEDLNGRIFEVFLRAAVRGRELGQYFTPRDVIKFMVKLAGPNENTKILDACCGSGGFLIESFAYIMNNIPKNLSKSKHEEIVKNIKENLIFGVDKEEKVVRLARINMYVHKDSSSKIFRLQDALDKNLTIDPTLPDEEQQQYKDAKEVLINGAFQIVLTNPPFSSNYKMKDKDTNKSDTRILKNYTVVGKKNSINSNILFIERYYDLLELGGKLITVIDDSLLNAKNQASFREWILDRFHIKAVISLPFNAFVNASTTIKTSIIYLEKKEYKSISKNKIFMAICNNVGHDDSGNDTPERNNLNIVYSKWLDFNKDFSLPDIIIENQNKSELLTCSLQIFSIDYSKMSSKRFDAFFYSPELQNIYKKINSLDKNKFIIKTSKEFTLQKSVNAKYVQNNFNTIFNYIEVGSCNKKGDIVSSQSNNLGNLPTRARITVKAFDIITPKLIGCLYSTCIINNDINNSLVSTGFFVFTNLSERNSYLLWSSLRSELVQKQFYYLSSTAVQPELSKEFLEKYVKIPIPINEYADAIYEDVKLCTKLRHDLDHKLNAISNNLKFDTNLSFK</sequence>
<dbReference type="SUPFAM" id="SSF116734">
    <property type="entry name" value="DNA methylase specificity domain"/>
    <property type="match status" value="1"/>
</dbReference>
<keyword evidence="5" id="KW-0436">Ligase</keyword>
<dbReference type="Gene3D" id="3.40.50.150">
    <property type="entry name" value="Vaccinia Virus protein VP39"/>
    <property type="match status" value="1"/>
</dbReference>
<gene>
    <name evidence="5" type="primary">ligA</name>
    <name evidence="5" type="ordered locus">A1E_04720</name>
</gene>
<dbReference type="HOGENOM" id="CLU_008343_2_0_5"/>
<accession>A8EZT6</accession>
<dbReference type="GO" id="GO:0032259">
    <property type="term" value="P:methylation"/>
    <property type="evidence" value="ECO:0007669"/>
    <property type="project" value="InterPro"/>
</dbReference>
<dbReference type="PANTHER" id="PTHR42998:SF1">
    <property type="entry name" value="TYPE I RESTRICTION ENZYME HINDI METHYLASE SUBUNIT"/>
    <property type="match status" value="1"/>
</dbReference>
<dbReference type="InterPro" id="IPR007409">
    <property type="entry name" value="Restrct_endonuc_type1_HsdR_N"/>
</dbReference>
<organism evidence="5 6">
    <name type="scientific">Rickettsia canadensis (strain McKiel)</name>
    <dbReference type="NCBI Taxonomy" id="293613"/>
    <lineage>
        <taxon>Bacteria</taxon>
        <taxon>Pseudomonadati</taxon>
        <taxon>Pseudomonadota</taxon>
        <taxon>Alphaproteobacteria</taxon>
        <taxon>Rickettsiales</taxon>
        <taxon>Rickettsiaceae</taxon>
        <taxon>Rickettsieae</taxon>
        <taxon>Rickettsia</taxon>
        <taxon>belli group</taxon>
    </lineage>
</organism>
<dbReference type="PANTHER" id="PTHR42998">
    <property type="entry name" value="TYPE I RESTRICTION ENZYME HINDVIIP M PROTEIN-RELATED"/>
    <property type="match status" value="1"/>
</dbReference>
<dbReference type="RefSeq" id="WP_012149064.1">
    <property type="nucleotide sequence ID" value="NC_009879.1"/>
</dbReference>
<dbReference type="AlphaFoldDB" id="A8EZT6"/>
<dbReference type="GO" id="GO:0016874">
    <property type="term" value="F:ligase activity"/>
    <property type="evidence" value="ECO:0007669"/>
    <property type="project" value="UniProtKB-KW"/>
</dbReference>
<dbReference type="InterPro" id="IPR003356">
    <property type="entry name" value="DNA_methylase_A-5"/>
</dbReference>
<dbReference type="GO" id="GO:0003677">
    <property type="term" value="F:DNA binding"/>
    <property type="evidence" value="ECO:0007669"/>
    <property type="project" value="UniProtKB-KW"/>
</dbReference>
<reference evidence="6" key="1">
    <citation type="submission" date="2007-09" db="EMBL/GenBank/DDBJ databases">
        <title>Complete genome sequence of Rickettsia canadensis.</title>
        <authorList>
            <person name="Madan A."/>
            <person name="Fahey J."/>
            <person name="Helton E."/>
            <person name="Ketteman M."/>
            <person name="Madan A."/>
            <person name="Rodrigues S."/>
            <person name="Sanchez A."/>
            <person name="Whiting M."/>
            <person name="Dasch G."/>
            <person name="Eremeeva M."/>
        </authorList>
    </citation>
    <scope>NUCLEOTIDE SEQUENCE [LARGE SCALE GENOMIC DNA]</scope>
    <source>
        <strain evidence="6">McKiel</strain>
    </source>
</reference>
<dbReference type="Pfam" id="PF02384">
    <property type="entry name" value="N6_Mtase"/>
    <property type="match status" value="1"/>
</dbReference>
<dbReference type="PROSITE" id="PS00092">
    <property type="entry name" value="N6_MTASE"/>
    <property type="match status" value="1"/>
</dbReference>
<evidence type="ECO:0000256" key="1">
    <source>
        <dbReference type="ARBA" id="ARBA00006594"/>
    </source>
</evidence>
<dbReference type="STRING" id="293613.A1E_04720"/>
<dbReference type="EMBL" id="CP000409">
    <property type="protein sequence ID" value="ABV73869.1"/>
    <property type="molecule type" value="Genomic_DNA"/>
</dbReference>
<dbReference type="InterPro" id="IPR052916">
    <property type="entry name" value="Type-I_RE_MTase_Subunit"/>
</dbReference>
<dbReference type="EC" id="6.5.1.2" evidence="5"/>
<dbReference type="Proteomes" id="UP000007056">
    <property type="component" value="Chromosome"/>
</dbReference>
<evidence type="ECO:0000313" key="6">
    <source>
        <dbReference type="Proteomes" id="UP000007056"/>
    </source>
</evidence>
<feature type="domain" description="DNA methylase adenine-specific" evidence="3">
    <location>
        <begin position="308"/>
        <end position="589"/>
    </location>
</feature>
<evidence type="ECO:0000256" key="2">
    <source>
        <dbReference type="ARBA" id="ARBA00022747"/>
    </source>
</evidence>
<dbReference type="PRINTS" id="PR00507">
    <property type="entry name" value="N12N6MTFRASE"/>
</dbReference>
<keyword evidence="2" id="KW-0680">Restriction system</keyword>
<dbReference type="KEGG" id="rcm:A1E_04720"/>
<evidence type="ECO:0000313" key="5">
    <source>
        <dbReference type="EMBL" id="ABV73869.1"/>
    </source>
</evidence>
<dbReference type="GO" id="GO:0009307">
    <property type="term" value="P:DNA restriction-modification system"/>
    <property type="evidence" value="ECO:0007669"/>
    <property type="project" value="UniProtKB-KW"/>
</dbReference>
<dbReference type="Gene3D" id="3.90.1570.30">
    <property type="match status" value="1"/>
</dbReference>
<dbReference type="Pfam" id="PF04313">
    <property type="entry name" value="HSDR_N"/>
    <property type="match status" value="1"/>
</dbReference>
<dbReference type="eggNOG" id="COG0286">
    <property type="taxonomic scope" value="Bacteria"/>
</dbReference>
<proteinExistence type="inferred from homology"/>
<dbReference type="SUPFAM" id="SSF53335">
    <property type="entry name" value="S-adenosyl-L-methionine-dependent methyltransferases"/>
    <property type="match status" value="1"/>
</dbReference>
<evidence type="ECO:0000259" key="4">
    <source>
        <dbReference type="Pfam" id="PF04313"/>
    </source>
</evidence>